<proteinExistence type="inferred from homology"/>
<accession>A0A662D010</accession>
<dbReference type="GO" id="GO:0000166">
    <property type="term" value="F:nucleotide binding"/>
    <property type="evidence" value="ECO:0007669"/>
    <property type="project" value="UniProtKB-KW"/>
</dbReference>
<evidence type="ECO:0000313" key="22">
    <source>
        <dbReference type="EMBL" id="RLE07616.1"/>
    </source>
</evidence>
<feature type="non-terminal residue" evidence="22">
    <location>
        <position position="326"/>
    </location>
</feature>
<keyword evidence="11" id="KW-0028">Amino-acid biosynthesis</keyword>
<evidence type="ECO:0000256" key="3">
    <source>
        <dbReference type="ARBA" id="ARBA00001941"/>
    </source>
</evidence>
<keyword evidence="18" id="KW-0170">Cobalt</keyword>
<dbReference type="Pfam" id="PF24621">
    <property type="entry name" value="DHQS_C"/>
    <property type="match status" value="1"/>
</dbReference>
<dbReference type="Gene3D" id="3.40.50.1970">
    <property type="match status" value="1"/>
</dbReference>
<evidence type="ECO:0000313" key="23">
    <source>
        <dbReference type="Proteomes" id="UP000277457"/>
    </source>
</evidence>
<dbReference type="PIRSF" id="PIRSF001455">
    <property type="entry name" value="DHQ_synth"/>
    <property type="match status" value="1"/>
</dbReference>
<dbReference type="GO" id="GO:0003856">
    <property type="term" value="F:3-dehydroquinate synthase activity"/>
    <property type="evidence" value="ECO:0007669"/>
    <property type="project" value="UniProtKB-UniRule"/>
</dbReference>
<dbReference type="InterPro" id="IPR030960">
    <property type="entry name" value="DHQS/DOIS_N"/>
</dbReference>
<keyword evidence="16" id="KW-0057">Aromatic amino acid biosynthesis</keyword>
<evidence type="ECO:0000259" key="20">
    <source>
        <dbReference type="Pfam" id="PF01761"/>
    </source>
</evidence>
<dbReference type="AlphaFoldDB" id="A0A662D010"/>
<dbReference type="PANTHER" id="PTHR43622">
    <property type="entry name" value="3-DEHYDROQUINATE SYNTHASE"/>
    <property type="match status" value="1"/>
</dbReference>
<evidence type="ECO:0000256" key="9">
    <source>
        <dbReference type="ARBA" id="ARBA00017684"/>
    </source>
</evidence>
<dbReference type="GO" id="GO:0005737">
    <property type="term" value="C:cytoplasm"/>
    <property type="evidence" value="ECO:0007669"/>
    <property type="project" value="UniProtKB-SubCell"/>
</dbReference>
<evidence type="ECO:0000256" key="13">
    <source>
        <dbReference type="ARBA" id="ARBA00022741"/>
    </source>
</evidence>
<dbReference type="Gene3D" id="1.20.1090.10">
    <property type="entry name" value="Dehydroquinate synthase-like - alpha domain"/>
    <property type="match status" value="1"/>
</dbReference>
<reference evidence="22 23" key="1">
    <citation type="submission" date="2018-06" db="EMBL/GenBank/DDBJ databases">
        <title>Extensive metabolic versatility and redundancy in microbially diverse, dynamic hydrothermal sediments.</title>
        <authorList>
            <person name="Dombrowski N."/>
            <person name="Teske A."/>
            <person name="Baker B.J."/>
        </authorList>
    </citation>
    <scope>NUCLEOTIDE SEQUENCE [LARGE SCALE GENOMIC DNA]</scope>
    <source>
        <strain evidence="22">B7_G13</strain>
    </source>
</reference>
<dbReference type="FunFam" id="3.40.50.1970:FF:000007">
    <property type="entry name" value="Pentafunctional AROM polypeptide"/>
    <property type="match status" value="1"/>
</dbReference>
<dbReference type="NCBIfam" id="TIGR01357">
    <property type="entry name" value="aroB"/>
    <property type="match status" value="1"/>
</dbReference>
<evidence type="ECO:0000256" key="2">
    <source>
        <dbReference type="ARBA" id="ARBA00001911"/>
    </source>
</evidence>
<keyword evidence="10" id="KW-0963">Cytoplasm</keyword>
<evidence type="ECO:0000256" key="12">
    <source>
        <dbReference type="ARBA" id="ARBA00022723"/>
    </source>
</evidence>
<protein>
    <recommendedName>
        <fullName evidence="9 19">3-dehydroquinate synthase</fullName>
        <ecNumber evidence="8 19">4.2.3.4</ecNumber>
    </recommendedName>
</protein>
<dbReference type="Pfam" id="PF01761">
    <property type="entry name" value="DHQ_synthase"/>
    <property type="match status" value="1"/>
</dbReference>
<dbReference type="GO" id="GO:0009073">
    <property type="term" value="P:aromatic amino acid family biosynthetic process"/>
    <property type="evidence" value="ECO:0007669"/>
    <property type="project" value="UniProtKB-KW"/>
</dbReference>
<evidence type="ECO:0000256" key="14">
    <source>
        <dbReference type="ARBA" id="ARBA00022833"/>
    </source>
</evidence>
<evidence type="ECO:0000256" key="18">
    <source>
        <dbReference type="ARBA" id="ARBA00023285"/>
    </source>
</evidence>
<dbReference type="InterPro" id="IPR016037">
    <property type="entry name" value="DHQ_synth_AroB"/>
</dbReference>
<dbReference type="EMBL" id="QMPY01000080">
    <property type="protein sequence ID" value="RLE07616.1"/>
    <property type="molecule type" value="Genomic_DNA"/>
</dbReference>
<evidence type="ECO:0000256" key="5">
    <source>
        <dbReference type="ARBA" id="ARBA00004496"/>
    </source>
</evidence>
<keyword evidence="14" id="KW-0862">Zinc</keyword>
<evidence type="ECO:0000256" key="7">
    <source>
        <dbReference type="ARBA" id="ARBA00005412"/>
    </source>
</evidence>
<keyword evidence="12" id="KW-0479">Metal-binding</keyword>
<evidence type="ECO:0000256" key="4">
    <source>
        <dbReference type="ARBA" id="ARBA00001947"/>
    </source>
</evidence>
<dbReference type="InterPro" id="IPR030963">
    <property type="entry name" value="DHQ_synth_fam"/>
</dbReference>
<dbReference type="SUPFAM" id="SSF56796">
    <property type="entry name" value="Dehydroquinate synthase-like"/>
    <property type="match status" value="1"/>
</dbReference>
<feature type="domain" description="3-dehydroquinate synthase C-terminal" evidence="21">
    <location>
        <begin position="181"/>
        <end position="323"/>
    </location>
</feature>
<comment type="subcellular location">
    <subcellularLocation>
        <location evidence="5">Cytoplasm</location>
    </subcellularLocation>
</comment>
<comment type="pathway">
    <text evidence="6">Metabolic intermediate biosynthesis; chorismate biosynthesis; chorismate from D-erythrose 4-phosphate and phosphoenolpyruvate: step 2/7.</text>
</comment>
<dbReference type="PANTHER" id="PTHR43622:SF7">
    <property type="entry name" value="3-DEHYDROQUINATE SYNTHASE, CHLOROPLASTIC"/>
    <property type="match status" value="1"/>
</dbReference>
<gene>
    <name evidence="22" type="ORF">DRZ78_02680</name>
</gene>
<keyword evidence="17 22" id="KW-0456">Lyase</keyword>
<comment type="cofactor">
    <cofactor evidence="4">
        <name>Zn(2+)</name>
        <dbReference type="ChEBI" id="CHEBI:29105"/>
    </cofactor>
</comment>
<organism evidence="22 23">
    <name type="scientific">Aerophobetes bacterium</name>
    <dbReference type="NCBI Taxonomy" id="2030807"/>
    <lineage>
        <taxon>Bacteria</taxon>
        <taxon>Candidatus Aerophobota</taxon>
    </lineage>
</organism>
<dbReference type="CDD" id="cd08195">
    <property type="entry name" value="DHQS"/>
    <property type="match status" value="1"/>
</dbReference>
<dbReference type="GO" id="GO:0009423">
    <property type="term" value="P:chorismate biosynthetic process"/>
    <property type="evidence" value="ECO:0007669"/>
    <property type="project" value="UniProtKB-UniRule"/>
</dbReference>
<evidence type="ECO:0000256" key="8">
    <source>
        <dbReference type="ARBA" id="ARBA00013031"/>
    </source>
</evidence>
<dbReference type="InterPro" id="IPR056179">
    <property type="entry name" value="DHQS_C"/>
</dbReference>
<keyword evidence="13" id="KW-0547">Nucleotide-binding</keyword>
<evidence type="ECO:0000256" key="10">
    <source>
        <dbReference type="ARBA" id="ARBA00022490"/>
    </source>
</evidence>
<evidence type="ECO:0000256" key="1">
    <source>
        <dbReference type="ARBA" id="ARBA00001393"/>
    </source>
</evidence>
<dbReference type="HAMAP" id="MF_00110">
    <property type="entry name" value="DHQ_synthase"/>
    <property type="match status" value="1"/>
</dbReference>
<keyword evidence="15" id="KW-0520">NAD</keyword>
<name>A0A662D010_UNCAE</name>
<feature type="domain" description="3-dehydroquinate synthase N-terminal" evidence="20">
    <location>
        <begin position="68"/>
        <end position="179"/>
    </location>
</feature>
<evidence type="ECO:0000256" key="15">
    <source>
        <dbReference type="ARBA" id="ARBA00023027"/>
    </source>
</evidence>
<evidence type="ECO:0000256" key="19">
    <source>
        <dbReference type="NCBIfam" id="TIGR01357"/>
    </source>
</evidence>
<evidence type="ECO:0000256" key="16">
    <source>
        <dbReference type="ARBA" id="ARBA00023141"/>
    </source>
</evidence>
<dbReference type="Proteomes" id="UP000277457">
    <property type="component" value="Unassembled WGS sequence"/>
</dbReference>
<comment type="caution">
    <text evidence="22">The sequence shown here is derived from an EMBL/GenBank/DDBJ whole genome shotgun (WGS) entry which is preliminary data.</text>
</comment>
<dbReference type="GO" id="GO:0046872">
    <property type="term" value="F:metal ion binding"/>
    <property type="evidence" value="ECO:0007669"/>
    <property type="project" value="UniProtKB-KW"/>
</dbReference>
<comment type="similarity">
    <text evidence="7">Belongs to the sugar phosphate cyclases superfamily. Dehydroquinate synthase family.</text>
</comment>
<comment type="cofactor">
    <cofactor evidence="3">
        <name>Co(2+)</name>
        <dbReference type="ChEBI" id="CHEBI:48828"/>
    </cofactor>
</comment>
<evidence type="ECO:0000256" key="11">
    <source>
        <dbReference type="ARBA" id="ARBA00022605"/>
    </source>
</evidence>
<evidence type="ECO:0000256" key="6">
    <source>
        <dbReference type="ARBA" id="ARBA00004661"/>
    </source>
</evidence>
<sequence length="326" mass="36765">MELITVDLDKRSYPVYIGAKLRDIGKIAKQFPIGEKLLIVSNKRIFSLYGEIVRDSLDKVGFKIYLTKVPEGERYKCLSWASRLYKECLEFKLERSSTIIALGGGVIGDLAGFVASTFLRGINFVIVPTTLLAQVDASVGGKVAVNLPQGKNLVGSFYQPKFVYVDLSVLKTLPPKEIRGGLAEVVKYGMIKNKRLFTYLEKNVERIRGLDEKVFHHMVRESIKIKAKVVEEDEREEGKRQILNFGHTIGHAIEAASEYRRYRHGEAVAIGMVAAGGIALKMNFFPRNSLIRLKNLLNRLSLPTTLKGIDKEKFWNALYLDKKIRG</sequence>
<comment type="catalytic activity">
    <reaction evidence="1">
        <text>7-phospho-2-dehydro-3-deoxy-D-arabino-heptonate = 3-dehydroquinate + phosphate</text>
        <dbReference type="Rhea" id="RHEA:21968"/>
        <dbReference type="ChEBI" id="CHEBI:32364"/>
        <dbReference type="ChEBI" id="CHEBI:43474"/>
        <dbReference type="ChEBI" id="CHEBI:58394"/>
        <dbReference type="EC" id="4.2.3.4"/>
    </reaction>
</comment>
<comment type="cofactor">
    <cofactor evidence="2">
        <name>NAD(+)</name>
        <dbReference type="ChEBI" id="CHEBI:57540"/>
    </cofactor>
</comment>
<dbReference type="EC" id="4.2.3.4" evidence="8 19"/>
<dbReference type="GO" id="GO:0008652">
    <property type="term" value="P:amino acid biosynthetic process"/>
    <property type="evidence" value="ECO:0007669"/>
    <property type="project" value="UniProtKB-KW"/>
</dbReference>
<evidence type="ECO:0000256" key="17">
    <source>
        <dbReference type="ARBA" id="ARBA00023239"/>
    </source>
</evidence>
<evidence type="ECO:0000259" key="21">
    <source>
        <dbReference type="Pfam" id="PF24621"/>
    </source>
</evidence>
<dbReference type="InterPro" id="IPR050071">
    <property type="entry name" value="Dehydroquinate_synthase"/>
</dbReference>